<dbReference type="InterPro" id="IPR011990">
    <property type="entry name" value="TPR-like_helical_dom_sf"/>
</dbReference>
<feature type="region of interest" description="Disordered" evidence="1">
    <location>
        <begin position="160"/>
        <end position="195"/>
    </location>
</feature>
<reference evidence="2 3" key="1">
    <citation type="submission" date="2020-04" db="EMBL/GenBank/DDBJ databases">
        <title>Draft genome of Pyxidicoccus fallax type strain.</title>
        <authorList>
            <person name="Whitworth D.E."/>
        </authorList>
    </citation>
    <scope>NUCLEOTIDE SEQUENCE [LARGE SCALE GENOMIC DNA]</scope>
    <source>
        <strain evidence="2 3">DSM 14698</strain>
    </source>
</reference>
<feature type="compositionally biased region" description="Low complexity" evidence="1">
    <location>
        <begin position="518"/>
        <end position="527"/>
    </location>
</feature>
<feature type="compositionally biased region" description="Low complexity" evidence="1">
    <location>
        <begin position="1278"/>
        <end position="1296"/>
    </location>
</feature>
<feature type="compositionally biased region" description="Low complexity" evidence="1">
    <location>
        <begin position="706"/>
        <end position="718"/>
    </location>
</feature>
<feature type="compositionally biased region" description="Basic and acidic residues" evidence="1">
    <location>
        <begin position="1441"/>
        <end position="1450"/>
    </location>
</feature>
<feature type="region of interest" description="Disordered" evidence="1">
    <location>
        <begin position="207"/>
        <end position="719"/>
    </location>
</feature>
<feature type="compositionally biased region" description="Low complexity" evidence="1">
    <location>
        <begin position="631"/>
        <end position="664"/>
    </location>
</feature>
<protein>
    <recommendedName>
        <fullName evidence="4">Tetratricopeptide repeat protein</fullName>
    </recommendedName>
</protein>
<evidence type="ECO:0000313" key="3">
    <source>
        <dbReference type="Proteomes" id="UP000518300"/>
    </source>
</evidence>
<evidence type="ECO:0008006" key="4">
    <source>
        <dbReference type="Google" id="ProtNLM"/>
    </source>
</evidence>
<feature type="compositionally biased region" description="Basic and acidic residues" evidence="1">
    <location>
        <begin position="344"/>
        <end position="354"/>
    </location>
</feature>
<feature type="compositionally biased region" description="Basic and acidic residues" evidence="1">
    <location>
        <begin position="1148"/>
        <end position="1165"/>
    </location>
</feature>
<name>A0A848LNQ2_9BACT</name>
<sequence length="1733" mass="180848">MGGVRNGKNAGTPEPATARQEAPRAGAPDVGPAEDAQDAVDRHLRTAGVLLRQGSAPRAFGELARASRTGLMTPRLAAALVRYALLAGTEAAAITLLDAASGLTPGVRLAVRRQLARVLRRVGQVPRAIASLEALLTELPEDRRARRVLQVLRTRLHARAPGESRGDVESPKRGAGEPASSGLLSKLPTPKGGVQGRAVWEDADYREPTLVDSASGKPAEPPPPEHRERTAVAFPSASTSEPRERTAVAFPSVSPPMPHLAGASAAGLKPDMSPAELRAKTEMALPAVDLSRGASPEKPRATTEASRPASPTRTEAEPSAEKQEMARPDSRSRPAAEPPAVKPESARPDARAYTEVELPAVSREEPRTKTEMEVPAVGAVPSAQTESPRTKTEVELPAFGTSAGAPPTVGVASATPSSDARKTAVEMPAVGVTPSQSPSARKSTAKMKQAHLSVPWDEVDDDDADEPQEAVAARPPAARESRAPPPRTGEWDADEDTSEVTSEALPLLPGYEPPGAPGPSKAPGEGALRSSPPSPGRAARTDPPSPAAGAVSGKGQPAAAASPWDTQEVSMADLEAALGGARSPGGAASNAGAESTRASGAAAPNAGAESARSSGTSAPGTGANAGAESVRASVTAASQAGARAGRSSAIAASSSGAESARSSGTIAPDGGTGSLRSEAPLVSGQRTPPTGADRTDTTEAGQGRVSAPRSAARAASTADAEELARSQKLEAQLVARQAWRELAQLYLKRADRAKDVTVRAEALTRLAEVMENELQDPAGAARMYREIVELTGDRTALREQVRLLSSRGDASLVRRALDEAIQRARSERARAGALLTRGERWLHMGEPAKARADFEAADALAPGMLPVLAGLLRCVSASERPAAAERLRLALATAPRRAPDRLEALRMLADAAEESLGDPRMAQWAWTEVLAESPESEQARERLMALARKLGDPKALGHLLRAQLARESRGPSARHARLELVSTLEALGDTEAALHELRQAVRYEPGHKEAWLLLVDRLLARGSTGEAAWALEHAATATEDELERERTWERLARLWKDVLRDAERAQVYARRAEGLRQAREERELPPPEPPRSATPRREPSGPRSPLIPAPPTLSLTPSGIAALENEVTSSTDPGAPPVAVDEPGPGNKDARARKGDASPAARDRAAAPGESTAAVQPSEARAERTSAAPAGKAGQRTSVPEKARAERDVAAPRVPASGGTNVPSTPAASAGAVPPRPERVPAPGGMSVPSTPPASGALPPRTERGPAPGGTNIPSTPPAAGALPPRAPSAKPSARPRGADKPAVPPRLDPVVPDDSEHSVEATRAIGANLRVQGPRGPEAPAQNGKAMDLMGEEPMDLGSAPVAETRLISWEAPPGRMDPVRRIVRSKPEGTVSAPAPARPAAAAKPPPKPAPGATETREAPVIVEPSPDTEPNAFRHLRERPLDPKPYRESATYFDEQGDTARATLMREIADALEGRETPAPRVQRPPLTSDERAGLRHPGLRTPSGELLACTGIALCRLFPAQGRAAGASEPLRASAGPGAPAVLDALHSAARLLDVHLPELVLAEDDGPPFTAVHVGSPRLLVGRLALRQPLPAAELRFHAGRALLSLSPDLLALRALKGAQLLRALALLTQILKDPRASGPEARVVRESLSPRALERAITLVEPGTRDFDSSALADAARDSANRAGLVACGSVGPALAVLRARHNPDAELVELLRFAASERYLELRAPR</sequence>
<feature type="region of interest" description="Disordered" evidence="1">
    <location>
        <begin position="1388"/>
        <end position="1461"/>
    </location>
</feature>
<dbReference type="EMBL" id="JABBJJ010000185">
    <property type="protein sequence ID" value="NMO19468.1"/>
    <property type="molecule type" value="Genomic_DNA"/>
</dbReference>
<evidence type="ECO:0000313" key="2">
    <source>
        <dbReference type="EMBL" id="NMO19468.1"/>
    </source>
</evidence>
<proteinExistence type="predicted"/>
<evidence type="ECO:0000256" key="1">
    <source>
        <dbReference type="SAM" id="MobiDB-lite"/>
    </source>
</evidence>
<dbReference type="SUPFAM" id="SSF48452">
    <property type="entry name" value="TPR-like"/>
    <property type="match status" value="2"/>
</dbReference>
<feature type="compositionally biased region" description="Basic and acidic residues" evidence="1">
    <location>
        <begin position="1199"/>
        <end position="1210"/>
    </location>
</feature>
<feature type="compositionally biased region" description="Basic and acidic residues" evidence="1">
    <location>
        <begin position="362"/>
        <end position="372"/>
    </location>
</feature>
<feature type="compositionally biased region" description="Polar residues" evidence="1">
    <location>
        <begin position="303"/>
        <end position="313"/>
    </location>
</feature>
<feature type="compositionally biased region" description="Basic and acidic residues" evidence="1">
    <location>
        <begin position="1076"/>
        <end position="1085"/>
    </location>
</feature>
<keyword evidence="3" id="KW-1185">Reference proteome</keyword>
<dbReference type="RefSeq" id="WP_169348717.1">
    <property type="nucleotide sequence ID" value="NZ_JABBJJ010000185.1"/>
</dbReference>
<feature type="compositionally biased region" description="Low complexity" evidence="1">
    <location>
        <begin position="595"/>
        <end position="613"/>
    </location>
</feature>
<accession>A0A848LNQ2</accession>
<dbReference type="Gene3D" id="1.25.40.10">
    <property type="entry name" value="Tetratricopeptide repeat domain"/>
    <property type="match status" value="2"/>
</dbReference>
<feature type="compositionally biased region" description="Polar residues" evidence="1">
    <location>
        <begin position="1218"/>
        <end position="1227"/>
    </location>
</feature>
<dbReference type="Proteomes" id="UP000518300">
    <property type="component" value="Unassembled WGS sequence"/>
</dbReference>
<feature type="compositionally biased region" description="Polar residues" evidence="1">
    <location>
        <begin position="433"/>
        <end position="442"/>
    </location>
</feature>
<feature type="compositionally biased region" description="Acidic residues" evidence="1">
    <location>
        <begin position="457"/>
        <end position="468"/>
    </location>
</feature>
<comment type="caution">
    <text evidence="2">The sequence shown here is derived from an EMBL/GenBank/DDBJ whole genome shotgun (WGS) entry which is preliminary data.</text>
</comment>
<feature type="compositionally biased region" description="Low complexity" evidence="1">
    <location>
        <begin position="1395"/>
        <end position="1405"/>
    </location>
</feature>
<gene>
    <name evidence="2" type="ORF">HG543_32030</name>
</gene>
<feature type="region of interest" description="Disordered" evidence="1">
    <location>
        <begin position="1478"/>
        <end position="1503"/>
    </location>
</feature>
<feature type="region of interest" description="Disordered" evidence="1">
    <location>
        <begin position="1"/>
        <end position="38"/>
    </location>
</feature>
<feature type="region of interest" description="Disordered" evidence="1">
    <location>
        <begin position="1076"/>
        <end position="1346"/>
    </location>
</feature>
<feature type="compositionally biased region" description="Basic and acidic residues" evidence="1">
    <location>
        <begin position="314"/>
        <end position="334"/>
    </location>
</feature>
<feature type="compositionally biased region" description="Basic and acidic residues" evidence="1">
    <location>
        <begin position="160"/>
        <end position="175"/>
    </location>
</feature>
<organism evidence="2 3">
    <name type="scientific">Pyxidicoccus fallax</name>
    <dbReference type="NCBI Taxonomy" id="394095"/>
    <lineage>
        <taxon>Bacteria</taxon>
        <taxon>Pseudomonadati</taxon>
        <taxon>Myxococcota</taxon>
        <taxon>Myxococcia</taxon>
        <taxon>Myxococcales</taxon>
        <taxon>Cystobacterineae</taxon>
        <taxon>Myxococcaceae</taxon>
        <taxon>Pyxidicoccus</taxon>
    </lineage>
</organism>